<dbReference type="InterPro" id="IPR026096">
    <property type="entry name" value="R-trans_p"/>
</dbReference>
<evidence type="ECO:0000256" key="2">
    <source>
        <dbReference type="ARBA" id="ARBA00022692"/>
    </source>
</evidence>
<evidence type="ECO:0000256" key="6">
    <source>
        <dbReference type="ARBA" id="ARBA00022989"/>
    </source>
</evidence>
<reference evidence="10" key="1">
    <citation type="submission" date="2025-08" db="UniProtKB">
        <authorList>
            <consortium name="RefSeq"/>
        </authorList>
    </citation>
    <scope>IDENTIFICATION</scope>
</reference>
<sequence length="347" mass="38306">MVTVPVTGFTEPSSYPAAGSAVYVQTAADGGTAAATMASYNSNAVPLHPGPHSMYEVAGGMPPAGIAFQPHLGPSLQPPQLQAFPPPSHYLHKQQMAPPPIEVLDGVFTGDNPRAPFPDILHAANFSVVAAAGSTQFPLAEEFVTGFESLPPPHSLAIVPTKKNQCLTPDLVNQIWHQSFEMRFREFEHVWNIKAFSPGEEEPKDCRMFKDSAKVRFQCQQCGNSWTSMKGSVMFWYSLTNACEDGGHKPSTGRIIFMLYGQVCKRCPQSGFQQPMWYTEEVEKVVNNIYMKVGHRFYQFDQPKYVKVRREGKTTHAHDVSLCQACFNGACSYKSKKTTTEDFPAGS</sequence>
<dbReference type="Proteomes" id="UP000695022">
    <property type="component" value="Unplaced"/>
</dbReference>
<dbReference type="GeneID" id="106821574"/>
<dbReference type="SMART" id="SM01328">
    <property type="entry name" value="zf-3CxxC"/>
    <property type="match status" value="1"/>
</dbReference>
<keyword evidence="6" id="KW-1133">Transmembrane helix</keyword>
<comment type="subcellular location">
    <subcellularLocation>
        <location evidence="1">Membrane</location>
        <topology evidence="1">Single-pass membrane protein</topology>
    </subcellularLocation>
</comment>
<keyword evidence="2" id="KW-0812">Transmembrane</keyword>
<evidence type="ECO:0000313" key="9">
    <source>
        <dbReference type="Proteomes" id="UP000695022"/>
    </source>
</evidence>
<keyword evidence="3" id="KW-0479">Metal-binding</keyword>
<keyword evidence="9" id="KW-1185">Reference proteome</keyword>
<evidence type="ECO:0000313" key="10">
    <source>
        <dbReference type="RefSeq" id="XP_014681931.1"/>
    </source>
</evidence>
<evidence type="ECO:0000256" key="7">
    <source>
        <dbReference type="ARBA" id="ARBA00023136"/>
    </source>
</evidence>
<dbReference type="PANTHER" id="PTHR14402:SF10">
    <property type="entry name" value="3CXXC-TYPE DOMAIN-CONTAINING PROTEIN"/>
    <property type="match status" value="1"/>
</dbReference>
<dbReference type="InterPro" id="IPR027377">
    <property type="entry name" value="ZAR1/RTP1-5-like_Znf-3CxxC"/>
</dbReference>
<evidence type="ECO:0000256" key="5">
    <source>
        <dbReference type="ARBA" id="ARBA00022833"/>
    </source>
</evidence>
<evidence type="ECO:0000259" key="8">
    <source>
        <dbReference type="SMART" id="SM01328"/>
    </source>
</evidence>
<feature type="domain" description="3CxxC-type" evidence="8">
    <location>
        <begin position="212"/>
        <end position="329"/>
    </location>
</feature>
<dbReference type="PANTHER" id="PTHR14402">
    <property type="entry name" value="RECEPTOR TRANSPORTING PROTEIN"/>
    <property type="match status" value="1"/>
</dbReference>
<gene>
    <name evidence="10" type="primary">LOC106821574</name>
</gene>
<evidence type="ECO:0000256" key="4">
    <source>
        <dbReference type="ARBA" id="ARBA00022771"/>
    </source>
</evidence>
<protein>
    <submittedName>
        <fullName evidence="10">Uncharacterized protein LOC106821574</fullName>
    </submittedName>
</protein>
<proteinExistence type="predicted"/>
<keyword evidence="7" id="KW-0472">Membrane</keyword>
<keyword evidence="5" id="KW-0862">Zinc</keyword>
<dbReference type="Pfam" id="PF13695">
    <property type="entry name" value="Zn_ribbon_3CxxC"/>
    <property type="match status" value="1"/>
</dbReference>
<accession>A0ABM1FBW0</accession>
<evidence type="ECO:0000256" key="3">
    <source>
        <dbReference type="ARBA" id="ARBA00022723"/>
    </source>
</evidence>
<dbReference type="RefSeq" id="XP_014681931.1">
    <property type="nucleotide sequence ID" value="XM_014826445.1"/>
</dbReference>
<name>A0ABM1FBW0_PRICU</name>
<evidence type="ECO:0000256" key="1">
    <source>
        <dbReference type="ARBA" id="ARBA00004167"/>
    </source>
</evidence>
<organism evidence="9 10">
    <name type="scientific">Priapulus caudatus</name>
    <name type="common">Priapulid worm</name>
    <dbReference type="NCBI Taxonomy" id="37621"/>
    <lineage>
        <taxon>Eukaryota</taxon>
        <taxon>Metazoa</taxon>
        <taxon>Ecdysozoa</taxon>
        <taxon>Scalidophora</taxon>
        <taxon>Priapulida</taxon>
        <taxon>Priapulimorpha</taxon>
        <taxon>Priapulimorphida</taxon>
        <taxon>Priapulidae</taxon>
        <taxon>Priapulus</taxon>
    </lineage>
</organism>
<keyword evidence="4" id="KW-0863">Zinc-finger</keyword>